<dbReference type="Pfam" id="PF00753">
    <property type="entry name" value="Lactamase_B"/>
    <property type="match status" value="1"/>
</dbReference>
<dbReference type="InterPro" id="IPR036866">
    <property type="entry name" value="RibonucZ/Hydroxyglut_hydro"/>
</dbReference>
<dbReference type="RefSeq" id="WP_050351414.1">
    <property type="nucleotide sequence ID" value="NZ_BOSN01000003.1"/>
</dbReference>
<reference evidence="3" key="1">
    <citation type="submission" date="2015-07" db="EMBL/GenBank/DDBJ databases">
        <title>Fjat-10053 dsm26.</title>
        <authorList>
            <person name="Liu B."/>
            <person name="Wang J."/>
            <person name="Zhu Y."/>
            <person name="Liu G."/>
            <person name="Chen Q."/>
            <person name="Chen Z."/>
            <person name="Lan J."/>
            <person name="Che J."/>
            <person name="Ge C."/>
            <person name="Shi H."/>
            <person name="Pan Z."/>
            <person name="Liu X."/>
        </authorList>
    </citation>
    <scope>NUCLEOTIDE SEQUENCE [LARGE SCALE GENOMIC DNA]</scope>
    <source>
        <strain evidence="3">DSM 26</strain>
    </source>
</reference>
<dbReference type="SUPFAM" id="SSF56281">
    <property type="entry name" value="Metallo-hydrolase/oxidoreductase"/>
    <property type="match status" value="1"/>
</dbReference>
<dbReference type="InterPro" id="IPR037482">
    <property type="entry name" value="ST1585_MBL-fold"/>
</dbReference>
<proteinExistence type="predicted"/>
<dbReference type="SMART" id="SM00849">
    <property type="entry name" value="Lactamase_B"/>
    <property type="match status" value="1"/>
</dbReference>
<comment type="caution">
    <text evidence="2">The sequence shown here is derived from an EMBL/GenBank/DDBJ whole genome shotgun (WGS) entry which is preliminary data.</text>
</comment>
<evidence type="ECO:0000259" key="1">
    <source>
        <dbReference type="SMART" id="SM00849"/>
    </source>
</evidence>
<protein>
    <submittedName>
        <fullName evidence="2">Beta-lactamase</fullName>
    </submittedName>
</protein>
<dbReference type="Gene3D" id="3.60.15.10">
    <property type="entry name" value="Ribonuclease Z/Hydroxyacylglutathione hydrolase-like"/>
    <property type="match status" value="1"/>
</dbReference>
<dbReference type="GeneID" id="66871903"/>
<evidence type="ECO:0000313" key="3">
    <source>
        <dbReference type="Proteomes" id="UP000036780"/>
    </source>
</evidence>
<dbReference type="InterPro" id="IPR050855">
    <property type="entry name" value="NDM-1-like"/>
</dbReference>
<gene>
    <name evidence="2" type="ORF">AFK71_10070</name>
</gene>
<dbReference type="OrthoDB" id="9761531at2"/>
<sequence>MQTKNPIRLDQRIHLIDGFDFEIPNRTGAYVLDEEQLTIIEPGPSPSIKHIKKGIEQLGFSLEVVKYIIVTHVHLDHAGGAGLLLKSCPNAKIVVHPRGKRHLADPRKLAAGARAVYGDSFSDLYDPIVPIPEERLITKEDGDMLEIGEDCKLQFFNTPGHAKHHFSIYDPVSNGLFTGDTAGVRYQLLIDQGVSFFLPSTSPNQFDPNELRHSWGRFHDLQVDRIYYGHFGMTDQPKAALQQVSRWLDVFMDIAEKAYTEGLGYDKLAERLLTAIKVDLRAKGIPDDHEIYVILNVDMQICALGMVDYLQKRKEE</sequence>
<feature type="domain" description="Metallo-beta-lactamase" evidence="1">
    <location>
        <begin position="25"/>
        <end position="230"/>
    </location>
</feature>
<dbReference type="PATRIC" id="fig|1473.5.peg.512"/>
<keyword evidence="3" id="KW-1185">Reference proteome</keyword>
<dbReference type="AlphaFoldDB" id="A0A0L0QK71"/>
<name>A0A0L0QK71_VIRPA</name>
<evidence type="ECO:0000313" key="2">
    <source>
        <dbReference type="EMBL" id="KNE18919.1"/>
    </source>
</evidence>
<dbReference type="PANTHER" id="PTHR42951">
    <property type="entry name" value="METALLO-BETA-LACTAMASE DOMAIN-CONTAINING"/>
    <property type="match status" value="1"/>
</dbReference>
<dbReference type="Proteomes" id="UP000036780">
    <property type="component" value="Unassembled WGS sequence"/>
</dbReference>
<organism evidence="2 3">
    <name type="scientific">Virgibacillus pantothenticus</name>
    <dbReference type="NCBI Taxonomy" id="1473"/>
    <lineage>
        <taxon>Bacteria</taxon>
        <taxon>Bacillati</taxon>
        <taxon>Bacillota</taxon>
        <taxon>Bacilli</taxon>
        <taxon>Bacillales</taxon>
        <taxon>Bacillaceae</taxon>
        <taxon>Virgibacillus</taxon>
    </lineage>
</organism>
<dbReference type="EMBL" id="LGTO01000007">
    <property type="protein sequence ID" value="KNE18919.1"/>
    <property type="molecule type" value="Genomic_DNA"/>
</dbReference>
<dbReference type="CDD" id="cd07726">
    <property type="entry name" value="ST1585-like_MBL-fold"/>
    <property type="match status" value="1"/>
</dbReference>
<accession>A0A0L0QK71</accession>
<dbReference type="InterPro" id="IPR001279">
    <property type="entry name" value="Metallo-B-lactamas"/>
</dbReference>
<dbReference type="PANTHER" id="PTHR42951:SF22">
    <property type="entry name" value="METALLO BETA-LACTAMASE SUPERFAMILY LIPOPROTEIN"/>
    <property type="match status" value="1"/>
</dbReference>